<evidence type="ECO:0000313" key="1">
    <source>
        <dbReference type="EMBL" id="GHO57700.1"/>
    </source>
</evidence>
<accession>A0ABQ3UZI9</accession>
<name>A0ABQ3UZI9_9CHLR</name>
<comment type="caution">
    <text evidence="1">The sequence shown here is derived from an EMBL/GenBank/DDBJ whole genome shotgun (WGS) entry which is preliminary data.</text>
</comment>
<dbReference type="EMBL" id="BNJG01000002">
    <property type="protein sequence ID" value="GHO57700.1"/>
    <property type="molecule type" value="Genomic_DNA"/>
</dbReference>
<keyword evidence="2" id="KW-1185">Reference proteome</keyword>
<reference evidence="1 2" key="1">
    <citation type="journal article" date="2021" name="Int. J. Syst. Evol. Microbiol.">
        <title>Reticulibacter mediterranei gen. nov., sp. nov., within the new family Reticulibacteraceae fam. nov., and Ktedonospora formicarum gen. nov., sp. nov., Ktedonobacter robiniae sp. nov., Dictyobacter formicarum sp. nov. and Dictyobacter arantiisoli sp. nov., belonging to the class Ktedonobacteria.</title>
        <authorList>
            <person name="Yabe S."/>
            <person name="Zheng Y."/>
            <person name="Wang C.M."/>
            <person name="Sakai Y."/>
            <person name="Abe K."/>
            <person name="Yokota A."/>
            <person name="Donadio S."/>
            <person name="Cavaletti L."/>
            <person name="Monciardini P."/>
        </authorList>
    </citation>
    <scope>NUCLEOTIDE SEQUENCE [LARGE SCALE GENOMIC DNA]</scope>
    <source>
        <strain evidence="1 2">SOSP1-30</strain>
    </source>
</reference>
<protein>
    <submittedName>
        <fullName evidence="1">Uncharacterized protein</fullName>
    </submittedName>
</protein>
<organism evidence="1 2">
    <name type="scientific">Ktedonobacter robiniae</name>
    <dbReference type="NCBI Taxonomy" id="2778365"/>
    <lineage>
        <taxon>Bacteria</taxon>
        <taxon>Bacillati</taxon>
        <taxon>Chloroflexota</taxon>
        <taxon>Ktedonobacteria</taxon>
        <taxon>Ktedonobacterales</taxon>
        <taxon>Ktedonobacteraceae</taxon>
        <taxon>Ktedonobacter</taxon>
    </lineage>
</organism>
<sequence length="86" mass="9215">MVWLIESESLINAVIDNKLKVLASLTKRYVVGSGVRSSPDADTTITGGEAGPNPCMVPMRNVVNRSCPWIPGKPFARKTDGMVGRG</sequence>
<proteinExistence type="predicted"/>
<dbReference type="Proteomes" id="UP000654345">
    <property type="component" value="Unassembled WGS sequence"/>
</dbReference>
<gene>
    <name evidence="1" type="ORF">KSB_61750</name>
</gene>
<evidence type="ECO:0000313" key="2">
    <source>
        <dbReference type="Proteomes" id="UP000654345"/>
    </source>
</evidence>